<evidence type="ECO:0000313" key="2">
    <source>
        <dbReference type="EMBL" id="GKZ16764.1"/>
    </source>
</evidence>
<reference evidence="2" key="1">
    <citation type="submission" date="2022-07" db="EMBL/GenBank/DDBJ databases">
        <title>Taxonomy of Aspergillus series Nigri: significant species reduction supported by multi-species coalescent approaches.</title>
        <authorList>
            <person name="Bian C."/>
            <person name="Kusuya Y."/>
            <person name="Sklenar F."/>
            <person name="D'hooge E."/>
            <person name="Yaguchi T."/>
            <person name="Takahashi H."/>
            <person name="Hubka V."/>
        </authorList>
    </citation>
    <scope>NUCLEOTIDE SEQUENCE</scope>
    <source>
        <strain evidence="2">CBS 733.88</strain>
    </source>
</reference>
<proteinExistence type="predicted"/>
<evidence type="ECO:0000313" key="3">
    <source>
        <dbReference type="Proteomes" id="UP001143548"/>
    </source>
</evidence>
<organism evidence="2 3">
    <name type="scientific">Aspergillus brasiliensis</name>
    <dbReference type="NCBI Taxonomy" id="319629"/>
    <lineage>
        <taxon>Eukaryota</taxon>
        <taxon>Fungi</taxon>
        <taxon>Dikarya</taxon>
        <taxon>Ascomycota</taxon>
        <taxon>Pezizomycotina</taxon>
        <taxon>Eurotiomycetes</taxon>
        <taxon>Eurotiomycetidae</taxon>
        <taxon>Eurotiales</taxon>
        <taxon>Aspergillaceae</taxon>
        <taxon>Aspergillus</taxon>
        <taxon>Aspergillus subgen. Circumdati</taxon>
    </lineage>
</organism>
<gene>
    <name evidence="2" type="ORF">AbraCBS73388_004144</name>
</gene>
<sequence>MELFNVWDTWEAQGQARRGYGQSNDAITILSWIHTVPFEYIPTSCNNVSLYSRGAVAIDFGATQESSGDAGNSPSTTTVASMAAGLRNEQ</sequence>
<dbReference type="AlphaFoldDB" id="A0A9W5YHG7"/>
<evidence type="ECO:0000256" key="1">
    <source>
        <dbReference type="SAM" id="MobiDB-lite"/>
    </source>
</evidence>
<name>A0A9W5YHG7_9EURO</name>
<dbReference type="Proteomes" id="UP001143548">
    <property type="component" value="Unassembled WGS sequence"/>
</dbReference>
<accession>A0A9W5YHG7</accession>
<protein>
    <submittedName>
        <fullName evidence="2">Uncharacterized protein</fullName>
    </submittedName>
</protein>
<comment type="caution">
    <text evidence="2">The sequence shown here is derived from an EMBL/GenBank/DDBJ whole genome shotgun (WGS) entry which is preliminary data.</text>
</comment>
<dbReference type="EMBL" id="BROQ01000002">
    <property type="protein sequence ID" value="GKZ16764.1"/>
    <property type="molecule type" value="Genomic_DNA"/>
</dbReference>
<feature type="compositionally biased region" description="Polar residues" evidence="1">
    <location>
        <begin position="63"/>
        <end position="80"/>
    </location>
</feature>
<feature type="region of interest" description="Disordered" evidence="1">
    <location>
        <begin position="63"/>
        <end position="90"/>
    </location>
</feature>